<accession>B8IAR9</accession>
<evidence type="ECO:0000313" key="1">
    <source>
        <dbReference type="EMBL" id="ACL61114.1"/>
    </source>
</evidence>
<protein>
    <submittedName>
        <fullName evidence="1">Uncharacterized protein</fullName>
    </submittedName>
</protein>
<sequence length="85" mass="9193">MAGDLLSPEDWVFSLRMMRQQTNSAAHRRMNVLLLLDDGWAVARVCEALFIDEGTGNYPRGVLGGALTRRAPVPGAPLLAGSGFH</sequence>
<name>B8IAR9_METNO</name>
<dbReference type="AlphaFoldDB" id="B8IAR9"/>
<reference evidence="1 2" key="1">
    <citation type="submission" date="2009-01" db="EMBL/GenBank/DDBJ databases">
        <title>Complete sequence of chromosome of Methylobacterium nodulans ORS 2060.</title>
        <authorList>
            <consortium name="US DOE Joint Genome Institute"/>
            <person name="Lucas S."/>
            <person name="Copeland A."/>
            <person name="Lapidus A."/>
            <person name="Glavina del Rio T."/>
            <person name="Dalin E."/>
            <person name="Tice H."/>
            <person name="Bruce D."/>
            <person name="Goodwin L."/>
            <person name="Pitluck S."/>
            <person name="Sims D."/>
            <person name="Brettin T."/>
            <person name="Detter J.C."/>
            <person name="Han C."/>
            <person name="Larimer F."/>
            <person name="Land M."/>
            <person name="Hauser L."/>
            <person name="Kyrpides N."/>
            <person name="Ivanova N."/>
            <person name="Marx C.J."/>
            <person name="Richardson P."/>
        </authorList>
    </citation>
    <scope>NUCLEOTIDE SEQUENCE [LARGE SCALE GENOMIC DNA]</scope>
    <source>
        <strain evidence="2">LMG 21967 / CNCM I-2342 / ORS 2060</strain>
    </source>
</reference>
<proteinExistence type="predicted"/>
<dbReference type="RefSeq" id="WP_015932696.1">
    <property type="nucleotide sequence ID" value="NC_011894.1"/>
</dbReference>
<dbReference type="KEGG" id="mno:Mnod_6318"/>
<organism evidence="1 2">
    <name type="scientific">Methylobacterium nodulans (strain LMG 21967 / CNCM I-2342 / ORS 2060)</name>
    <dbReference type="NCBI Taxonomy" id="460265"/>
    <lineage>
        <taxon>Bacteria</taxon>
        <taxon>Pseudomonadati</taxon>
        <taxon>Pseudomonadota</taxon>
        <taxon>Alphaproteobacteria</taxon>
        <taxon>Hyphomicrobiales</taxon>
        <taxon>Methylobacteriaceae</taxon>
        <taxon>Methylobacterium</taxon>
    </lineage>
</organism>
<gene>
    <name evidence="1" type="ordered locus">Mnod_6318</name>
</gene>
<dbReference type="EMBL" id="CP001349">
    <property type="protein sequence ID" value="ACL61114.1"/>
    <property type="molecule type" value="Genomic_DNA"/>
</dbReference>
<dbReference type="Proteomes" id="UP000008207">
    <property type="component" value="Chromosome"/>
</dbReference>
<dbReference type="OrthoDB" id="565387at2"/>
<evidence type="ECO:0000313" key="2">
    <source>
        <dbReference type="Proteomes" id="UP000008207"/>
    </source>
</evidence>
<keyword evidence="2" id="KW-1185">Reference proteome</keyword>
<dbReference type="HOGENOM" id="CLU_2508914_0_0_5"/>